<evidence type="ECO:0000259" key="1">
    <source>
        <dbReference type="PROSITE" id="PS50206"/>
    </source>
</evidence>
<protein>
    <submittedName>
        <fullName evidence="2">Rhodanese-like domain-containing protein</fullName>
    </submittedName>
</protein>
<dbReference type="InterPro" id="IPR036873">
    <property type="entry name" value="Rhodanese-like_dom_sf"/>
</dbReference>
<feature type="domain" description="Rhodanese" evidence="1">
    <location>
        <begin position="18"/>
        <end position="89"/>
    </location>
</feature>
<dbReference type="Gene3D" id="3.40.250.10">
    <property type="entry name" value="Rhodanese-like domain"/>
    <property type="match status" value="1"/>
</dbReference>
<reference evidence="3" key="1">
    <citation type="journal article" date="2019" name="Int. J. Syst. Evol. Microbiol.">
        <title>The Global Catalogue of Microorganisms (GCM) 10K type strain sequencing project: providing services to taxonomists for standard genome sequencing and annotation.</title>
        <authorList>
            <consortium name="The Broad Institute Genomics Platform"/>
            <consortium name="The Broad Institute Genome Sequencing Center for Infectious Disease"/>
            <person name="Wu L."/>
            <person name="Ma J."/>
        </authorList>
    </citation>
    <scope>NUCLEOTIDE SEQUENCE [LARGE SCALE GENOMIC DNA]</scope>
    <source>
        <strain evidence="3">CECT 8551</strain>
    </source>
</reference>
<proteinExistence type="predicted"/>
<dbReference type="PANTHER" id="PTHR43031:SF1">
    <property type="entry name" value="PYRIDINE NUCLEOTIDE-DISULPHIDE OXIDOREDUCTASE"/>
    <property type="match status" value="1"/>
</dbReference>
<dbReference type="SUPFAM" id="SSF52821">
    <property type="entry name" value="Rhodanese/Cell cycle control phosphatase"/>
    <property type="match status" value="1"/>
</dbReference>
<accession>A0ABV8EKM3</accession>
<dbReference type="SMART" id="SM00450">
    <property type="entry name" value="RHOD"/>
    <property type="match status" value="1"/>
</dbReference>
<comment type="caution">
    <text evidence="2">The sequence shown here is derived from an EMBL/GenBank/DDBJ whole genome shotgun (WGS) entry which is preliminary data.</text>
</comment>
<name>A0ABV8EKM3_9BACT</name>
<gene>
    <name evidence="2" type="ORF">ACFOUP_10685</name>
</gene>
<keyword evidence="3" id="KW-1185">Reference proteome</keyword>
<dbReference type="PROSITE" id="PS50206">
    <property type="entry name" value="RHODANESE_3"/>
    <property type="match status" value="1"/>
</dbReference>
<dbReference type="RefSeq" id="WP_241291077.1">
    <property type="nucleotide sequence ID" value="NZ_JAKZGR010000001.1"/>
</dbReference>
<dbReference type="PANTHER" id="PTHR43031">
    <property type="entry name" value="FAD-DEPENDENT OXIDOREDUCTASE"/>
    <property type="match status" value="1"/>
</dbReference>
<sequence length="102" mass="10904">MFKNLLGGMDKGQLKELIDTGAYLVDVRSPGEFASGSVKGAVNIPLERIDSQLSKFKGKKSIIVFCRSGNRSGQAKMILEQSGIQNVHNGGTWHNVASVAGN</sequence>
<dbReference type="Proteomes" id="UP001595766">
    <property type="component" value="Unassembled WGS sequence"/>
</dbReference>
<dbReference type="InterPro" id="IPR050229">
    <property type="entry name" value="GlpE_sulfurtransferase"/>
</dbReference>
<evidence type="ECO:0000313" key="3">
    <source>
        <dbReference type="Proteomes" id="UP001595766"/>
    </source>
</evidence>
<organism evidence="2 3">
    <name type="scientific">Belliella kenyensis</name>
    <dbReference type="NCBI Taxonomy" id="1472724"/>
    <lineage>
        <taxon>Bacteria</taxon>
        <taxon>Pseudomonadati</taxon>
        <taxon>Bacteroidota</taxon>
        <taxon>Cytophagia</taxon>
        <taxon>Cytophagales</taxon>
        <taxon>Cyclobacteriaceae</taxon>
        <taxon>Belliella</taxon>
    </lineage>
</organism>
<dbReference type="CDD" id="cd00158">
    <property type="entry name" value="RHOD"/>
    <property type="match status" value="1"/>
</dbReference>
<dbReference type="InterPro" id="IPR001763">
    <property type="entry name" value="Rhodanese-like_dom"/>
</dbReference>
<dbReference type="Pfam" id="PF00581">
    <property type="entry name" value="Rhodanese"/>
    <property type="match status" value="1"/>
</dbReference>
<dbReference type="EMBL" id="JBHSAV010000050">
    <property type="protein sequence ID" value="MFC3976843.1"/>
    <property type="molecule type" value="Genomic_DNA"/>
</dbReference>
<evidence type="ECO:0000313" key="2">
    <source>
        <dbReference type="EMBL" id="MFC3976843.1"/>
    </source>
</evidence>